<dbReference type="Proteomes" id="UP000799539">
    <property type="component" value="Unassembled WGS sequence"/>
</dbReference>
<sequence>MGQFGSSATARGSPGDGFVSRAVPSTGRDLPEEMLGLIIESVVGHQQLEPNNEDCWQHIQTLRSLCLTSTQFRRLAEPFLYRTILWPAGNPRSACRARRLLRTIVARPELRDCVREIHIGVDGSLRVEARDTTSQDLRNVDWKAYRTATRELSTLSEYGIKHRELLRDLRAGQGYASLTLLLTVCKKVRHIDLKLWPGWKETTTGRLLQAAGTFSADSLAPGFIAPYSLLPELTQYTLAHGDSEGCTLIEDVQNLLCHPSLLTLRGRSLSLQEDELRDFSVRRSNLRVIELTHSLLDAAGIAEMLAVCPKLENLSIHWGSLTVGDCIIDWPSIGNSLRHSGRRLSTLRLEPRDAFQFDEASFDTSYPPLGDLTPLSMLRVLQLPAMCLAGLNFPRAQGFDIAAISDLLPSSLQEIEILEFRAKSIPLQELVFSAMSSARLGNLGKIVFGATDMDFRTLRMQGWVMWHLPETSPGRIVLSRRKTGET</sequence>
<dbReference type="EMBL" id="ML992663">
    <property type="protein sequence ID" value="KAF2216675.1"/>
    <property type="molecule type" value="Genomic_DNA"/>
</dbReference>
<evidence type="ECO:0000313" key="2">
    <source>
        <dbReference type="EMBL" id="KAF2216675.1"/>
    </source>
</evidence>
<feature type="compositionally biased region" description="Polar residues" evidence="1">
    <location>
        <begin position="1"/>
        <end position="10"/>
    </location>
</feature>
<gene>
    <name evidence="2" type="ORF">CERZMDRAFT_80730</name>
</gene>
<evidence type="ECO:0008006" key="4">
    <source>
        <dbReference type="Google" id="ProtNLM"/>
    </source>
</evidence>
<dbReference type="AlphaFoldDB" id="A0A6A6FT53"/>
<dbReference type="OrthoDB" id="2520703at2759"/>
<organism evidence="2 3">
    <name type="scientific">Cercospora zeae-maydis SCOH1-5</name>
    <dbReference type="NCBI Taxonomy" id="717836"/>
    <lineage>
        <taxon>Eukaryota</taxon>
        <taxon>Fungi</taxon>
        <taxon>Dikarya</taxon>
        <taxon>Ascomycota</taxon>
        <taxon>Pezizomycotina</taxon>
        <taxon>Dothideomycetes</taxon>
        <taxon>Dothideomycetidae</taxon>
        <taxon>Mycosphaerellales</taxon>
        <taxon>Mycosphaerellaceae</taxon>
        <taxon>Cercospora</taxon>
    </lineage>
</organism>
<accession>A0A6A6FT53</accession>
<name>A0A6A6FT53_9PEZI</name>
<proteinExistence type="predicted"/>
<protein>
    <recommendedName>
        <fullName evidence="4">F-box domain-containing protein</fullName>
    </recommendedName>
</protein>
<feature type="region of interest" description="Disordered" evidence="1">
    <location>
        <begin position="1"/>
        <end position="24"/>
    </location>
</feature>
<keyword evidence="3" id="KW-1185">Reference proteome</keyword>
<evidence type="ECO:0000313" key="3">
    <source>
        <dbReference type="Proteomes" id="UP000799539"/>
    </source>
</evidence>
<evidence type="ECO:0000256" key="1">
    <source>
        <dbReference type="SAM" id="MobiDB-lite"/>
    </source>
</evidence>
<reference evidence="2" key="1">
    <citation type="journal article" date="2020" name="Stud. Mycol.">
        <title>101 Dothideomycetes genomes: a test case for predicting lifestyles and emergence of pathogens.</title>
        <authorList>
            <person name="Haridas S."/>
            <person name="Albert R."/>
            <person name="Binder M."/>
            <person name="Bloem J."/>
            <person name="Labutti K."/>
            <person name="Salamov A."/>
            <person name="Andreopoulos B."/>
            <person name="Baker S."/>
            <person name="Barry K."/>
            <person name="Bills G."/>
            <person name="Bluhm B."/>
            <person name="Cannon C."/>
            <person name="Castanera R."/>
            <person name="Culley D."/>
            <person name="Daum C."/>
            <person name="Ezra D."/>
            <person name="Gonzalez J."/>
            <person name="Henrissat B."/>
            <person name="Kuo A."/>
            <person name="Liang C."/>
            <person name="Lipzen A."/>
            <person name="Lutzoni F."/>
            <person name="Magnuson J."/>
            <person name="Mondo S."/>
            <person name="Nolan M."/>
            <person name="Ohm R."/>
            <person name="Pangilinan J."/>
            <person name="Park H.-J."/>
            <person name="Ramirez L."/>
            <person name="Alfaro M."/>
            <person name="Sun H."/>
            <person name="Tritt A."/>
            <person name="Yoshinaga Y."/>
            <person name="Zwiers L.-H."/>
            <person name="Turgeon B."/>
            <person name="Goodwin S."/>
            <person name="Spatafora J."/>
            <person name="Crous P."/>
            <person name="Grigoriev I."/>
        </authorList>
    </citation>
    <scope>NUCLEOTIDE SEQUENCE</scope>
    <source>
        <strain evidence="2">SCOH1-5</strain>
    </source>
</reference>